<dbReference type="EMBL" id="JAGFNY010000004">
    <property type="protein sequence ID" value="MBW7569711.1"/>
    <property type="molecule type" value="Genomic_DNA"/>
</dbReference>
<organism evidence="2 3">
    <name type="scientific">Succinivibrio faecicola</name>
    <dbReference type="NCBI Taxonomy" id="2820300"/>
    <lineage>
        <taxon>Bacteria</taxon>
        <taxon>Pseudomonadati</taxon>
        <taxon>Pseudomonadota</taxon>
        <taxon>Gammaproteobacteria</taxon>
        <taxon>Aeromonadales</taxon>
        <taxon>Succinivibrionaceae</taxon>
        <taxon>Succinivibrio</taxon>
    </lineage>
</organism>
<dbReference type="PANTHER" id="PTHR30068:SF3">
    <property type="entry name" value="PHOSPHOLIPID_GLYCEROL ACYLTRANSFERASE DOMAIN-CONTAINING PROTEIN"/>
    <property type="match status" value="1"/>
</dbReference>
<gene>
    <name evidence="2" type="ORF">J5V48_02260</name>
</gene>
<sequence>MSNDQIKLTSNDPVFDDIRPCRDDEVQSELKKIVSDDLVLNSILKFRYPVAYKPFSFILKPLVKAYLSKKIKNIKTIRDFQLIVADFVKNMSEKTTDGVELVGFDRLEKNKGYLFISNHRDISLDPAYIDYALFESKLDTVRIAIGDNLLRMPAATSLMRLNKSFIVKRSIEAPREKLKAFNQLSSYIGLSIEEGNSVWIAQREGRAKDGNDKTEEAVLKMIGLYGRQKKMDFASYMKSLNIIPVSITYEYDPNDLNKANELYQKKANGEYKKDQFEDIDTIARGIREYKGRVKLVAGEPIKDGFETVEELAAIIDKFIWSNYELYPSSLLSSGTDVGVSSQEKEKFLQRINQYPEHLRELIKAMYAAPVKNKENALKNV</sequence>
<keyword evidence="2" id="KW-0012">Acyltransferase</keyword>
<evidence type="ECO:0000259" key="1">
    <source>
        <dbReference type="Pfam" id="PF01553"/>
    </source>
</evidence>
<dbReference type="SUPFAM" id="SSF69593">
    <property type="entry name" value="Glycerol-3-phosphate (1)-acyltransferase"/>
    <property type="match status" value="1"/>
</dbReference>
<feature type="domain" description="Phospholipid/glycerol acyltransferase" evidence="1">
    <location>
        <begin position="100"/>
        <end position="205"/>
    </location>
</feature>
<evidence type="ECO:0000313" key="3">
    <source>
        <dbReference type="Proteomes" id="UP000731465"/>
    </source>
</evidence>
<keyword evidence="2" id="KW-0808">Transferase</keyword>
<protein>
    <submittedName>
        <fullName evidence="2">1-acyl-sn-glycerol-3-phosphate acyltransferase</fullName>
    </submittedName>
</protein>
<accession>A0ABS7DEI6</accession>
<evidence type="ECO:0000313" key="2">
    <source>
        <dbReference type="EMBL" id="MBW7569711.1"/>
    </source>
</evidence>
<dbReference type="InterPro" id="IPR002123">
    <property type="entry name" value="Plipid/glycerol_acylTrfase"/>
</dbReference>
<comment type="caution">
    <text evidence="2">The sequence shown here is derived from an EMBL/GenBank/DDBJ whole genome shotgun (WGS) entry which is preliminary data.</text>
</comment>
<proteinExistence type="predicted"/>
<keyword evidence="3" id="KW-1185">Reference proteome</keyword>
<dbReference type="GO" id="GO:0016746">
    <property type="term" value="F:acyltransferase activity"/>
    <property type="evidence" value="ECO:0007669"/>
    <property type="project" value="UniProtKB-KW"/>
</dbReference>
<dbReference type="RefSeq" id="WP_219936655.1">
    <property type="nucleotide sequence ID" value="NZ_JAGFNY010000004.1"/>
</dbReference>
<dbReference type="PANTHER" id="PTHR30068">
    <property type="entry name" value="URONATE ISOMERASE"/>
    <property type="match status" value="1"/>
</dbReference>
<dbReference type="Proteomes" id="UP000731465">
    <property type="component" value="Unassembled WGS sequence"/>
</dbReference>
<dbReference type="Pfam" id="PF01553">
    <property type="entry name" value="Acyltransferase"/>
    <property type="match status" value="1"/>
</dbReference>
<reference evidence="2 3" key="1">
    <citation type="submission" date="2021-03" db="EMBL/GenBank/DDBJ databases">
        <title>Succinivibrio sp. nov. isolated from feces of cow.</title>
        <authorList>
            <person name="Choi J.-Y."/>
        </authorList>
    </citation>
    <scope>NUCLEOTIDE SEQUENCE [LARGE SCALE GENOMIC DNA]</scope>
    <source>
        <strain evidence="2 3">AGMB01872</strain>
    </source>
</reference>
<name>A0ABS7DEI6_9GAMM</name>